<proteinExistence type="predicted"/>
<evidence type="ECO:0000313" key="2">
    <source>
        <dbReference type="Proteomes" id="UP001219518"/>
    </source>
</evidence>
<keyword evidence="2" id="KW-1185">Reference proteome</keyword>
<accession>A0AAE1HF46</accession>
<protein>
    <submittedName>
        <fullName evidence="1">Uncharacterized protein</fullName>
    </submittedName>
</protein>
<reference evidence="1" key="1">
    <citation type="submission" date="2021-07" db="EMBL/GenBank/DDBJ databases">
        <authorList>
            <person name="Catto M.A."/>
            <person name="Jacobson A."/>
            <person name="Kennedy G."/>
            <person name="Labadie P."/>
            <person name="Hunt B.G."/>
            <person name="Srinivasan R."/>
        </authorList>
    </citation>
    <scope>NUCLEOTIDE SEQUENCE</scope>
    <source>
        <strain evidence="1">PL_HMW_Pooled</strain>
        <tissue evidence="1">Head</tissue>
    </source>
</reference>
<gene>
    <name evidence="1" type="ORF">KUF71_009245</name>
</gene>
<dbReference type="AlphaFoldDB" id="A0AAE1HF46"/>
<comment type="caution">
    <text evidence="1">The sequence shown here is derived from an EMBL/GenBank/DDBJ whole genome shotgun (WGS) entry which is preliminary data.</text>
</comment>
<organism evidence="1 2">
    <name type="scientific">Frankliniella fusca</name>
    <dbReference type="NCBI Taxonomy" id="407009"/>
    <lineage>
        <taxon>Eukaryota</taxon>
        <taxon>Metazoa</taxon>
        <taxon>Ecdysozoa</taxon>
        <taxon>Arthropoda</taxon>
        <taxon>Hexapoda</taxon>
        <taxon>Insecta</taxon>
        <taxon>Pterygota</taxon>
        <taxon>Neoptera</taxon>
        <taxon>Paraneoptera</taxon>
        <taxon>Thysanoptera</taxon>
        <taxon>Terebrantia</taxon>
        <taxon>Thripoidea</taxon>
        <taxon>Thripidae</taxon>
        <taxon>Frankliniella</taxon>
    </lineage>
</organism>
<dbReference type="EMBL" id="JAHWGI010000985">
    <property type="protein sequence ID" value="KAK3919958.1"/>
    <property type="molecule type" value="Genomic_DNA"/>
</dbReference>
<dbReference type="Proteomes" id="UP001219518">
    <property type="component" value="Unassembled WGS sequence"/>
</dbReference>
<sequence length="202" mass="22322">MHPLAGGDKFIERLPIVVTGENWEQLLGARIIKDGTGQAQAEEVFSQVQAWGCTDSVWAVCTDTTSSNTGTTKGAVVRLEVLLQRKLVYFACRHHLLDLIPKNIFGKMIEPSSSPDLGALCRRFKSEWPDMDKTNFKAAVCVDDTNPLGLPSTDVEKKHIRADYEYLLELAIIFLGGTPPGGVKFRPPLALSSARFMGRIIY</sequence>
<reference evidence="1" key="2">
    <citation type="journal article" date="2023" name="BMC Genomics">
        <title>Pest status, molecular evolution, and epigenetic factors derived from the genome assembly of Frankliniella fusca, a thysanopteran phytovirus vector.</title>
        <authorList>
            <person name="Catto M.A."/>
            <person name="Labadie P.E."/>
            <person name="Jacobson A.L."/>
            <person name="Kennedy G.G."/>
            <person name="Srinivasan R."/>
            <person name="Hunt B.G."/>
        </authorList>
    </citation>
    <scope>NUCLEOTIDE SEQUENCE</scope>
    <source>
        <strain evidence="1">PL_HMW_Pooled</strain>
    </source>
</reference>
<name>A0AAE1HF46_9NEOP</name>
<evidence type="ECO:0000313" key="1">
    <source>
        <dbReference type="EMBL" id="KAK3919958.1"/>
    </source>
</evidence>